<evidence type="ECO:0000313" key="10">
    <source>
        <dbReference type="EMBL" id="OMJ24297.1"/>
    </source>
</evidence>
<dbReference type="PANTHER" id="PTHR43341:SF1">
    <property type="entry name" value="GENERAL AMINO-ACID PERMEASE GAP1"/>
    <property type="match status" value="1"/>
</dbReference>
<feature type="transmembrane region" description="Helical" evidence="7">
    <location>
        <begin position="315"/>
        <end position="340"/>
    </location>
</feature>
<dbReference type="EMBL" id="LSSN01000373">
    <property type="protein sequence ID" value="OMJ24297.1"/>
    <property type="molecule type" value="Genomic_DNA"/>
</dbReference>
<keyword evidence="11" id="KW-1185">Reference proteome</keyword>
<dbReference type="Pfam" id="PF00324">
    <property type="entry name" value="AA_permease"/>
    <property type="match status" value="1"/>
</dbReference>
<feature type="transmembrane region" description="Helical" evidence="7">
    <location>
        <begin position="120"/>
        <end position="142"/>
    </location>
</feature>
<feature type="transmembrane region" description="Helical" evidence="7">
    <location>
        <begin position="261"/>
        <end position="282"/>
    </location>
</feature>
<feature type="transmembrane region" description="Helical" evidence="7">
    <location>
        <begin position="432"/>
        <end position="453"/>
    </location>
</feature>
<evidence type="ECO:0000313" key="11">
    <source>
        <dbReference type="Proteomes" id="UP000187283"/>
    </source>
</evidence>
<feature type="transmembrane region" description="Helical" evidence="7">
    <location>
        <begin position="177"/>
        <end position="199"/>
    </location>
</feature>
<dbReference type="STRING" id="133412.A0A1R1YBI9"/>
<keyword evidence="3 7" id="KW-0812">Transmembrane</keyword>
<evidence type="ECO:0000256" key="6">
    <source>
        <dbReference type="ARBA" id="ARBA00023136"/>
    </source>
</evidence>
<reference evidence="10 11" key="1">
    <citation type="submission" date="2017-01" db="EMBL/GenBank/DDBJ databases">
        <authorList>
            <person name="Mah S.A."/>
            <person name="Swanson W.J."/>
            <person name="Moy G.W."/>
            <person name="Vacquier V.D."/>
        </authorList>
    </citation>
    <scope>NUCLEOTIDE SEQUENCE [LARGE SCALE GENOMIC DNA]</scope>
    <source>
        <strain evidence="10 11">GSMNP</strain>
    </source>
</reference>
<feature type="transmembrane region" description="Helical" evidence="7">
    <location>
        <begin position="39"/>
        <end position="57"/>
    </location>
</feature>
<dbReference type="AlphaFoldDB" id="A0A1R1YBI9"/>
<dbReference type="FunFam" id="1.20.1740.10:FF:000001">
    <property type="entry name" value="Amino acid permease"/>
    <property type="match status" value="1"/>
</dbReference>
<keyword evidence="5 7" id="KW-1133">Transmembrane helix</keyword>
<keyword evidence="2" id="KW-0813">Transport</keyword>
<evidence type="ECO:0000256" key="5">
    <source>
        <dbReference type="ARBA" id="ARBA00022989"/>
    </source>
</evidence>
<dbReference type="EMBL" id="LSSN01001372">
    <property type="protein sequence ID" value="OMJ19895.1"/>
    <property type="molecule type" value="Genomic_DNA"/>
</dbReference>
<proteinExistence type="predicted"/>
<organism evidence="10 11">
    <name type="scientific">Smittium culicis</name>
    <dbReference type="NCBI Taxonomy" id="133412"/>
    <lineage>
        <taxon>Eukaryota</taxon>
        <taxon>Fungi</taxon>
        <taxon>Fungi incertae sedis</taxon>
        <taxon>Zoopagomycota</taxon>
        <taxon>Kickxellomycotina</taxon>
        <taxon>Harpellomycetes</taxon>
        <taxon>Harpellales</taxon>
        <taxon>Legeriomycetaceae</taxon>
        <taxon>Smittium</taxon>
    </lineage>
</organism>
<dbReference type="Proteomes" id="UP000187283">
    <property type="component" value="Unassembled WGS sequence"/>
</dbReference>
<feature type="transmembrane region" description="Helical" evidence="7">
    <location>
        <begin position="361"/>
        <end position="381"/>
    </location>
</feature>
<evidence type="ECO:0000259" key="8">
    <source>
        <dbReference type="Pfam" id="PF00324"/>
    </source>
</evidence>
<feature type="transmembrane region" description="Helical" evidence="7">
    <location>
        <begin position="387"/>
        <end position="412"/>
    </location>
</feature>
<feature type="transmembrane region" description="Helical" evidence="7">
    <location>
        <begin position="219"/>
        <end position="240"/>
    </location>
</feature>
<comment type="subcellular location">
    <subcellularLocation>
        <location evidence="1">Membrane</location>
        <topology evidence="1">Multi-pass membrane protein</topology>
    </subcellularLocation>
</comment>
<evidence type="ECO:0000256" key="3">
    <source>
        <dbReference type="ARBA" id="ARBA00022692"/>
    </source>
</evidence>
<dbReference type="InterPro" id="IPR050524">
    <property type="entry name" value="APC_YAT"/>
</dbReference>
<protein>
    <submittedName>
        <fullName evidence="10">Lysine-specific permease</fullName>
    </submittedName>
</protein>
<sequence>MEPQVLETLHYYNRPVRDTEPNRAVSQDYLKRRLKSRHMSMIALGGTIGNGLFIASGPSLAEAGPLGTLAAYTILSFIVYFLMTSLTEMATYIPVAGSFNSFADRFVEPAFGFAMSYNYWYSWVVTAALNFVSCGLVVQYWLPHTNPIIWSFVSLIIIFTLNLFGPKVYGESEFALTLIKIVAIMLFIIIGFLVGFGAIGGNNYGFSKFLLKNNSFANGFSGTLNVFVTAAFSFQGVEIVGITSGESKNPSKDVPRAMHSVFFRIVTFYLLVILVIGMVVSYNDPSLIIGNSNNVSISPLVTVMEKGGIKYANHIINAVILSSTISAGSTCLYMTTRILFSLAVENKLFNKFKKVTSNGTPIYCLLFGSLVAIIIFSISLIDGNSVYDWLVAFNGVAGMLAWMGILFTHYRFRKAYNYQGFYLDDLPYKARLFPFGLFFSFFSILFITLAQGYKVFKSDFNFSEFFQAYGGIPIFLMIYLFYKLWKKSKVVGLSEMDLLTDSYNQLGFISERYEKKTMKDKVAYFFF</sequence>
<dbReference type="GO" id="GO:0015171">
    <property type="term" value="F:amino acid transmembrane transporter activity"/>
    <property type="evidence" value="ECO:0007669"/>
    <property type="project" value="TreeGrafter"/>
</dbReference>
<accession>A0A1R1YBI9</accession>
<dbReference type="OrthoDB" id="3900342at2759"/>
<keyword evidence="6 7" id="KW-0472">Membrane</keyword>
<evidence type="ECO:0000256" key="7">
    <source>
        <dbReference type="SAM" id="Phobius"/>
    </source>
</evidence>
<evidence type="ECO:0000256" key="4">
    <source>
        <dbReference type="ARBA" id="ARBA00022970"/>
    </source>
</evidence>
<comment type="caution">
    <text evidence="10">The sequence shown here is derived from an EMBL/GenBank/DDBJ whole genome shotgun (WGS) entry which is preliminary data.</text>
</comment>
<feature type="transmembrane region" description="Helical" evidence="7">
    <location>
        <begin position="148"/>
        <end position="165"/>
    </location>
</feature>
<dbReference type="Gene3D" id="1.20.1740.10">
    <property type="entry name" value="Amino acid/polyamine transporter I"/>
    <property type="match status" value="1"/>
</dbReference>
<dbReference type="PIRSF" id="PIRSF006060">
    <property type="entry name" value="AA_transporter"/>
    <property type="match status" value="1"/>
</dbReference>
<name>A0A1R1YBI9_9FUNG</name>
<feature type="domain" description="Amino acid permease/ SLC12A" evidence="8">
    <location>
        <begin position="38"/>
        <end position="490"/>
    </location>
</feature>
<evidence type="ECO:0000256" key="2">
    <source>
        <dbReference type="ARBA" id="ARBA00022448"/>
    </source>
</evidence>
<feature type="transmembrane region" description="Helical" evidence="7">
    <location>
        <begin position="465"/>
        <end position="482"/>
    </location>
</feature>
<dbReference type="InterPro" id="IPR004841">
    <property type="entry name" value="AA-permease/SLC12A_dom"/>
</dbReference>
<evidence type="ECO:0000256" key="1">
    <source>
        <dbReference type="ARBA" id="ARBA00004141"/>
    </source>
</evidence>
<evidence type="ECO:0000313" key="9">
    <source>
        <dbReference type="EMBL" id="OMJ19895.1"/>
    </source>
</evidence>
<dbReference type="GO" id="GO:0016020">
    <property type="term" value="C:membrane"/>
    <property type="evidence" value="ECO:0007669"/>
    <property type="project" value="UniProtKB-SubCell"/>
</dbReference>
<keyword evidence="4" id="KW-0029">Amino-acid transport</keyword>
<dbReference type="PANTHER" id="PTHR43341">
    <property type="entry name" value="AMINO ACID PERMEASE"/>
    <property type="match status" value="1"/>
</dbReference>
<gene>
    <name evidence="10" type="ORF">AYI70_g1691</name>
    <name evidence="9" type="ORF">AYI70_g4448</name>
</gene>